<dbReference type="PANTHER" id="PTHR35868:SF3">
    <property type="entry name" value="DUF2804 DOMAIN-CONTAINING PROTEIN"/>
    <property type="match status" value="1"/>
</dbReference>
<reference evidence="1" key="2">
    <citation type="journal article" date="2021" name="PeerJ">
        <title>Extensive microbial diversity within the chicken gut microbiome revealed by metagenomics and culture.</title>
        <authorList>
            <person name="Gilroy R."/>
            <person name="Ravi A."/>
            <person name="Getino M."/>
            <person name="Pursley I."/>
            <person name="Horton D.L."/>
            <person name="Alikhan N.F."/>
            <person name="Baker D."/>
            <person name="Gharbi K."/>
            <person name="Hall N."/>
            <person name="Watson M."/>
            <person name="Adriaenssens E.M."/>
            <person name="Foster-Nyarko E."/>
            <person name="Jarju S."/>
            <person name="Secka A."/>
            <person name="Antonio M."/>
            <person name="Oren A."/>
            <person name="Chaudhuri R.R."/>
            <person name="La Ragione R."/>
            <person name="Hildebrand F."/>
            <person name="Pallen M.J."/>
        </authorList>
    </citation>
    <scope>NUCLEOTIDE SEQUENCE</scope>
    <source>
        <strain evidence="1">CHK187-14744</strain>
    </source>
</reference>
<comment type="caution">
    <text evidence="1">The sequence shown here is derived from an EMBL/GenBank/DDBJ whole genome shotgun (WGS) entry which is preliminary data.</text>
</comment>
<dbReference type="AlphaFoldDB" id="A0A9D1HIX1"/>
<reference evidence="1" key="1">
    <citation type="submission" date="2020-10" db="EMBL/GenBank/DDBJ databases">
        <authorList>
            <person name="Gilroy R."/>
        </authorList>
    </citation>
    <scope>NUCLEOTIDE SEQUENCE</scope>
    <source>
        <strain evidence="1">CHK187-14744</strain>
    </source>
</reference>
<dbReference type="Pfam" id="PF10974">
    <property type="entry name" value="DUF2804"/>
    <property type="match status" value="1"/>
</dbReference>
<name>A0A9D1HIX1_9FIRM</name>
<sequence>MKTFIKDRQHEVLKEQPLLDSKGCVGEPGYARRLVWKYDRNKIQASRLRIKEWDYYLVYNDHFGVAFTLADLGYAGMLSASWLDFDKEEEQTQTTLTAFPMGRFHLGSHSDRSQAEVQNGRAHIKYSVMDGRRRIQCKFRRFSGEDTLSAEIWLKQDPALESMCIATPWKEDPKAFYYNQKINCMPASGIVRLGSKEYRFSSSTAMGVLDWGRGVWTYDNTWYWGTGSGWIGGKPFGMNIGYGFSDRSSATENALIYDGKLHKLEEVDMHIPKGPDNASLYMENWEITSSDGRLEGIFRPILDRKARMDLKLIVTDQHQVFGRLTGEAVLDDGTTLELRDFLCAIEVVHNRY</sequence>
<evidence type="ECO:0000313" key="1">
    <source>
        <dbReference type="EMBL" id="HIU03420.1"/>
    </source>
</evidence>
<dbReference type="Proteomes" id="UP000824164">
    <property type="component" value="Unassembled WGS sequence"/>
</dbReference>
<gene>
    <name evidence="1" type="ORF">IAB63_09240</name>
</gene>
<proteinExistence type="predicted"/>
<protein>
    <submittedName>
        <fullName evidence="1">DUF2804 domain-containing protein</fullName>
    </submittedName>
</protein>
<accession>A0A9D1HIX1</accession>
<dbReference type="InterPro" id="IPR021243">
    <property type="entry name" value="DUF2804"/>
</dbReference>
<organism evidence="1 2">
    <name type="scientific">Candidatus Onthocola gallistercoris</name>
    <dbReference type="NCBI Taxonomy" id="2840876"/>
    <lineage>
        <taxon>Bacteria</taxon>
        <taxon>Bacillati</taxon>
        <taxon>Bacillota</taxon>
        <taxon>Bacilli</taxon>
        <taxon>Candidatus Onthocola</taxon>
    </lineage>
</organism>
<dbReference type="PANTHER" id="PTHR35868">
    <property type="entry name" value="DUF2804 DOMAIN-CONTAINING PROTEIN-RELATED"/>
    <property type="match status" value="1"/>
</dbReference>
<dbReference type="EMBL" id="DVLT01000055">
    <property type="protein sequence ID" value="HIU03420.1"/>
    <property type="molecule type" value="Genomic_DNA"/>
</dbReference>
<evidence type="ECO:0000313" key="2">
    <source>
        <dbReference type="Proteomes" id="UP000824164"/>
    </source>
</evidence>